<protein>
    <recommendedName>
        <fullName evidence="1">DUF8042 domain-containing protein</fullName>
    </recommendedName>
</protein>
<evidence type="ECO:0000313" key="3">
    <source>
        <dbReference type="Proteomes" id="UP000243406"/>
    </source>
</evidence>
<feature type="domain" description="DUF8042" evidence="1">
    <location>
        <begin position="4"/>
        <end position="113"/>
    </location>
</feature>
<name>A0A1T5D720_9FIRM</name>
<evidence type="ECO:0000259" key="1">
    <source>
        <dbReference type="Pfam" id="PF26154"/>
    </source>
</evidence>
<dbReference type="OrthoDB" id="1683192at2"/>
<reference evidence="3" key="1">
    <citation type="submission" date="2017-02" db="EMBL/GenBank/DDBJ databases">
        <authorList>
            <person name="Varghese N."/>
            <person name="Submissions S."/>
        </authorList>
    </citation>
    <scope>NUCLEOTIDE SEQUENCE [LARGE SCALE GENOMIC DNA]</scope>
    <source>
        <strain evidence="3">ATCC 35199</strain>
    </source>
</reference>
<evidence type="ECO:0000313" key="2">
    <source>
        <dbReference type="EMBL" id="SKB67300.1"/>
    </source>
</evidence>
<organism evidence="2 3">
    <name type="scientific">Acetoanaerobium noterae</name>
    <dbReference type="NCBI Taxonomy" id="745369"/>
    <lineage>
        <taxon>Bacteria</taxon>
        <taxon>Bacillati</taxon>
        <taxon>Bacillota</taxon>
        <taxon>Clostridia</taxon>
        <taxon>Peptostreptococcales</taxon>
        <taxon>Filifactoraceae</taxon>
        <taxon>Acetoanaerobium</taxon>
    </lineage>
</organism>
<dbReference type="EMBL" id="FUYN01000007">
    <property type="protein sequence ID" value="SKB67300.1"/>
    <property type="molecule type" value="Genomic_DNA"/>
</dbReference>
<dbReference type="InterPro" id="IPR058355">
    <property type="entry name" value="DUF8042"/>
</dbReference>
<dbReference type="AlphaFoldDB" id="A0A1T5D720"/>
<keyword evidence="3" id="KW-1185">Reference proteome</keyword>
<sequence length="118" mass="13572">MKAQSIEALETAVEYLDNISRALPSIIEDYREQNISTVSEKMINLSDGLRWLYDVAKLTKDYHSLDEDEMLGCYTEIVDAMEMKDYILISDLIEYELLPLVEGWRASLSESVKNLTTN</sequence>
<gene>
    <name evidence="2" type="ORF">SAMN02745120_2593</name>
</gene>
<accession>A0A1T5D720</accession>
<proteinExistence type="predicted"/>
<dbReference type="Proteomes" id="UP000243406">
    <property type="component" value="Unassembled WGS sequence"/>
</dbReference>
<dbReference type="Pfam" id="PF26154">
    <property type="entry name" value="DUF8042"/>
    <property type="match status" value="1"/>
</dbReference>
<dbReference type="RefSeq" id="WP_079590349.1">
    <property type="nucleotide sequence ID" value="NZ_FUYN01000007.1"/>
</dbReference>